<feature type="region of interest" description="Disordered" evidence="1">
    <location>
        <begin position="238"/>
        <end position="262"/>
    </location>
</feature>
<name>A0A1L9PDU7_ASPVE</name>
<reference evidence="4" key="1">
    <citation type="journal article" date="2017" name="Genome Biol.">
        <title>Comparative genomics reveals high biological diversity and specific adaptations in the industrially and medically important fungal genus Aspergillus.</title>
        <authorList>
            <person name="de Vries R.P."/>
            <person name="Riley R."/>
            <person name="Wiebenga A."/>
            <person name="Aguilar-Osorio G."/>
            <person name="Amillis S."/>
            <person name="Uchima C.A."/>
            <person name="Anderluh G."/>
            <person name="Asadollahi M."/>
            <person name="Askin M."/>
            <person name="Barry K."/>
            <person name="Battaglia E."/>
            <person name="Bayram O."/>
            <person name="Benocci T."/>
            <person name="Braus-Stromeyer S.A."/>
            <person name="Caldana C."/>
            <person name="Canovas D."/>
            <person name="Cerqueira G.C."/>
            <person name="Chen F."/>
            <person name="Chen W."/>
            <person name="Choi C."/>
            <person name="Clum A."/>
            <person name="Dos Santos R.A."/>
            <person name="Damasio A.R."/>
            <person name="Diallinas G."/>
            <person name="Emri T."/>
            <person name="Fekete E."/>
            <person name="Flipphi M."/>
            <person name="Freyberg S."/>
            <person name="Gallo A."/>
            <person name="Gournas C."/>
            <person name="Habgood R."/>
            <person name="Hainaut M."/>
            <person name="Harispe M.L."/>
            <person name="Henrissat B."/>
            <person name="Hilden K.S."/>
            <person name="Hope R."/>
            <person name="Hossain A."/>
            <person name="Karabika E."/>
            <person name="Karaffa L."/>
            <person name="Karanyi Z."/>
            <person name="Krasevec N."/>
            <person name="Kuo A."/>
            <person name="Kusch H."/>
            <person name="LaButti K."/>
            <person name="Lagendijk E.L."/>
            <person name="Lapidus A."/>
            <person name="Levasseur A."/>
            <person name="Lindquist E."/>
            <person name="Lipzen A."/>
            <person name="Logrieco A.F."/>
            <person name="MacCabe A."/>
            <person name="Maekelae M.R."/>
            <person name="Malavazi I."/>
            <person name="Melin P."/>
            <person name="Meyer V."/>
            <person name="Mielnichuk N."/>
            <person name="Miskei M."/>
            <person name="Molnar A.P."/>
            <person name="Mule G."/>
            <person name="Ngan C.Y."/>
            <person name="Orejas M."/>
            <person name="Orosz E."/>
            <person name="Ouedraogo J.P."/>
            <person name="Overkamp K.M."/>
            <person name="Park H.-S."/>
            <person name="Perrone G."/>
            <person name="Piumi F."/>
            <person name="Punt P.J."/>
            <person name="Ram A.F."/>
            <person name="Ramon A."/>
            <person name="Rauscher S."/>
            <person name="Record E."/>
            <person name="Riano-Pachon D.M."/>
            <person name="Robert V."/>
            <person name="Roehrig J."/>
            <person name="Ruller R."/>
            <person name="Salamov A."/>
            <person name="Salih N.S."/>
            <person name="Samson R.A."/>
            <person name="Sandor E."/>
            <person name="Sanguinetti M."/>
            <person name="Schuetze T."/>
            <person name="Sepcic K."/>
            <person name="Shelest E."/>
            <person name="Sherlock G."/>
            <person name="Sophianopoulou V."/>
            <person name="Squina F.M."/>
            <person name="Sun H."/>
            <person name="Susca A."/>
            <person name="Todd R.B."/>
            <person name="Tsang A."/>
            <person name="Unkles S.E."/>
            <person name="van de Wiele N."/>
            <person name="van Rossen-Uffink D."/>
            <person name="Oliveira J.V."/>
            <person name="Vesth T.C."/>
            <person name="Visser J."/>
            <person name="Yu J.-H."/>
            <person name="Zhou M."/>
            <person name="Andersen M.R."/>
            <person name="Archer D.B."/>
            <person name="Baker S.E."/>
            <person name="Benoit I."/>
            <person name="Brakhage A.A."/>
            <person name="Braus G.H."/>
            <person name="Fischer R."/>
            <person name="Frisvad J.C."/>
            <person name="Goldman G.H."/>
            <person name="Houbraken J."/>
            <person name="Oakley B."/>
            <person name="Pocsi I."/>
            <person name="Scazzocchio C."/>
            <person name="Seiboth B."/>
            <person name="vanKuyk P.A."/>
            <person name="Wortman J."/>
            <person name="Dyer P.S."/>
            <person name="Grigoriev I.V."/>
        </authorList>
    </citation>
    <scope>NUCLEOTIDE SEQUENCE [LARGE SCALE GENOMIC DNA]</scope>
    <source>
        <strain evidence="4">CBS 583.65</strain>
    </source>
</reference>
<accession>A0A1L9PDU7</accession>
<dbReference type="PANTHER" id="PTHR37542">
    <property type="entry name" value="HELO DOMAIN-CONTAINING PROTEIN-RELATED"/>
    <property type="match status" value="1"/>
</dbReference>
<dbReference type="STRING" id="1036611.A0A1L9PDU7"/>
<dbReference type="GeneID" id="63730121"/>
<dbReference type="InterPro" id="IPR000719">
    <property type="entry name" value="Prot_kinase_dom"/>
</dbReference>
<dbReference type="Gene3D" id="1.10.510.10">
    <property type="entry name" value="Transferase(Phosphotransferase) domain 1"/>
    <property type="match status" value="1"/>
</dbReference>
<dbReference type="Proteomes" id="UP000184073">
    <property type="component" value="Unassembled WGS sequence"/>
</dbReference>
<feature type="domain" description="Protein kinase" evidence="2">
    <location>
        <begin position="213"/>
        <end position="577"/>
    </location>
</feature>
<gene>
    <name evidence="3" type="ORF">ASPVEDRAFT_522476</name>
</gene>
<evidence type="ECO:0000259" key="2">
    <source>
        <dbReference type="PROSITE" id="PS50011"/>
    </source>
</evidence>
<dbReference type="Gene3D" id="1.20.120.1020">
    <property type="entry name" value="Prion-inhibition and propagation, HeLo domain"/>
    <property type="match status" value="1"/>
</dbReference>
<proteinExistence type="predicted"/>
<dbReference type="SUPFAM" id="SSF56112">
    <property type="entry name" value="Protein kinase-like (PK-like)"/>
    <property type="match status" value="1"/>
</dbReference>
<dbReference type="EMBL" id="KV878127">
    <property type="protein sequence ID" value="OJI99658.1"/>
    <property type="molecule type" value="Genomic_DNA"/>
</dbReference>
<evidence type="ECO:0000256" key="1">
    <source>
        <dbReference type="SAM" id="MobiDB-lite"/>
    </source>
</evidence>
<dbReference type="InterPro" id="IPR029498">
    <property type="entry name" value="HeLo_dom"/>
</dbReference>
<dbReference type="AlphaFoldDB" id="A0A1L9PDU7"/>
<dbReference type="OrthoDB" id="1911848at2759"/>
<dbReference type="InterPro" id="IPR038305">
    <property type="entry name" value="HeLo_sf"/>
</dbReference>
<evidence type="ECO:0000313" key="4">
    <source>
        <dbReference type="Proteomes" id="UP000184073"/>
    </source>
</evidence>
<sequence>MIDPVSIASLSFEVFAICVQGFVLLSKAQNLGRDASFLVTMLSVQECRFLQWAEIVGVDDPDRTIDPRLNKVQASQLMGQMQLMLDKDNIKKRYHLDLVEKEGSTDGEGVDGSEAPHDILSSAVSDKRRADILYRAKLIKSKNCLPKRLWWAGVDKARLERLVSQVQQTVQGLWDLLNPIQQASMQQAIQEILSKVIDTRNGVNELRELRTAFEANSAFPLAASARVKAVAIALNDTKDTKEESSIPNTASSGDQGQQAGPQPVAAKLLRDDLACIEKTKDATRSVARYKGKPVLLEHKPVPAKYKSKLKHRVVDLATLLSTQTHPEFLTLRCIGYVEDQEGFSLVYDYPDTLDITFNTSNASEAPPGPKSLLDLLSLRDPPLKPSLSARLKLARECLHAIILLHTAGWLHKSLRASNLLFFTTEDSARKNPDSVLAHPYLAGFNFSRIDRPAEISEYVSENPQADIYRHPDALGEPLVSFEKEMDLYSLGTVLIELTEWRPLWVIVQKTVKGDNKEKDVPLEKIKGVRKWLLEAKVGNGDVAFRVGDGFGDAVAMCLKGESCKTETRQKVLDREWEIAKKLGACHI</sequence>
<dbReference type="VEuPathDB" id="FungiDB:ASPVEDRAFT_522476"/>
<feature type="compositionally biased region" description="Low complexity" evidence="1">
    <location>
        <begin position="250"/>
        <end position="262"/>
    </location>
</feature>
<dbReference type="PANTHER" id="PTHR37542:SF1">
    <property type="entry name" value="PRION-INHIBITION AND PROPAGATION HELO DOMAIN-CONTAINING PROTEIN"/>
    <property type="match status" value="1"/>
</dbReference>
<dbReference type="InterPro" id="IPR011009">
    <property type="entry name" value="Kinase-like_dom_sf"/>
</dbReference>
<protein>
    <recommendedName>
        <fullName evidence="2">Protein kinase domain-containing protein</fullName>
    </recommendedName>
</protein>
<dbReference type="Pfam" id="PF14479">
    <property type="entry name" value="HeLo"/>
    <property type="match status" value="1"/>
</dbReference>
<evidence type="ECO:0000313" key="3">
    <source>
        <dbReference type="EMBL" id="OJI99658.1"/>
    </source>
</evidence>
<dbReference type="GO" id="GO:0005524">
    <property type="term" value="F:ATP binding"/>
    <property type="evidence" value="ECO:0007669"/>
    <property type="project" value="InterPro"/>
</dbReference>
<dbReference type="PROSITE" id="PS50011">
    <property type="entry name" value="PROTEIN_KINASE_DOM"/>
    <property type="match status" value="1"/>
</dbReference>
<dbReference type="GO" id="GO:0004672">
    <property type="term" value="F:protein kinase activity"/>
    <property type="evidence" value="ECO:0007669"/>
    <property type="project" value="InterPro"/>
</dbReference>
<keyword evidence="4" id="KW-1185">Reference proteome</keyword>
<organism evidence="3 4">
    <name type="scientific">Aspergillus versicolor CBS 583.65</name>
    <dbReference type="NCBI Taxonomy" id="1036611"/>
    <lineage>
        <taxon>Eukaryota</taxon>
        <taxon>Fungi</taxon>
        <taxon>Dikarya</taxon>
        <taxon>Ascomycota</taxon>
        <taxon>Pezizomycotina</taxon>
        <taxon>Eurotiomycetes</taxon>
        <taxon>Eurotiomycetidae</taxon>
        <taxon>Eurotiales</taxon>
        <taxon>Aspergillaceae</taxon>
        <taxon>Aspergillus</taxon>
        <taxon>Aspergillus subgen. Nidulantes</taxon>
    </lineage>
</organism>
<dbReference type="RefSeq" id="XP_040665421.1">
    <property type="nucleotide sequence ID" value="XM_040814610.1"/>
</dbReference>